<evidence type="ECO:0000313" key="6">
    <source>
        <dbReference type="EMBL" id="AEJ62229.1"/>
    </source>
</evidence>
<dbReference type="HOGENOM" id="CLU_000604_36_0_12"/>
<feature type="domain" description="ABC transporter" evidence="5">
    <location>
        <begin position="4"/>
        <end position="259"/>
    </location>
</feature>
<dbReference type="Gene3D" id="1.10.287.380">
    <property type="entry name" value="Valyl-tRNA synthetase, C-terminal domain"/>
    <property type="match status" value="1"/>
</dbReference>
<dbReference type="GO" id="GO:0016887">
    <property type="term" value="F:ATP hydrolysis activity"/>
    <property type="evidence" value="ECO:0007669"/>
    <property type="project" value="InterPro"/>
</dbReference>
<sequence>MPGVVLEGVGARVGERVLFKDLSWTVQEGTRAAVVGPNGSGKSTLLKMMAGLREPDDGRVVYSGGARVGYLPQWGITTPEGTVWEEAERAFVRFREMERRVHALGEETARVDASRALKIAEEMASLQEAILSSGYYEREGEIHRVLRGLGFDEADFSRPCSTFSGGWQMRIALARLLLERPHVLLLDEPTNYLDLEARIWLRSFLEGWEGAVVTVSHDRDFLDALIDEVVEIFAGRVKRYRGTYSRYEAQRTQEISRLIKAYEAQQKERERLQTFIDRFRANANRASQVQARILRLEKMDEVALPPHLVPVHIRFPSAPSSSRVLVQTEGLGKAYGSREVLREVRLEVSREERVVIAGPNGVGKTTLLRILAGEDLAYTGTLRYGTGVVPGYFAQDVAERLSGPQTVLEEALRVAAGKEQEARDVLGAFLFRGEEVDKPLAVLSGGERSRLALARLFFSGANLLILDEPTNHLDLHTKDALLEALSSFEGGIVFVSHDAHFNRGLATRVLYVHEGTLREFPGPYDEFLRWWEETVIPSRTHTPHPSPPTRTESEAQRRRTERKALQRRLRRCEREEEEILLRLEAIEEELSWIHREMARPEVYTDGERTRTLKERLSTLEEEQIRLQGRWEEVAHEVETLKEALEE</sequence>
<keyword evidence="2" id="KW-0547">Nucleotide-binding</keyword>
<dbReference type="Proteomes" id="UP000007254">
    <property type="component" value="Chromosome"/>
</dbReference>
<feature type="domain" description="ABC transporter" evidence="5">
    <location>
        <begin position="326"/>
        <end position="539"/>
    </location>
</feature>
<keyword evidence="1" id="KW-0677">Repeat</keyword>
<evidence type="ECO:0000256" key="1">
    <source>
        <dbReference type="ARBA" id="ARBA00022737"/>
    </source>
</evidence>
<dbReference type="CDD" id="cd03221">
    <property type="entry name" value="ABCF_EF-3"/>
    <property type="match status" value="2"/>
</dbReference>
<feature type="region of interest" description="Disordered" evidence="4">
    <location>
        <begin position="538"/>
        <end position="560"/>
    </location>
</feature>
<dbReference type="SMART" id="SM00382">
    <property type="entry name" value="AAA"/>
    <property type="match status" value="2"/>
</dbReference>
<reference evidence="6 7" key="1">
    <citation type="submission" date="2011-06" db="EMBL/GenBank/DDBJ databases">
        <title>The complete genome of Spirochaeta thermophila DSM 6578.</title>
        <authorList>
            <consortium name="US DOE Joint Genome Institute (JGI-PGF)"/>
            <person name="Lucas S."/>
            <person name="Lapidus A."/>
            <person name="Bruce D."/>
            <person name="Goodwin L."/>
            <person name="Pitluck S."/>
            <person name="Peters L."/>
            <person name="Kyrpides N."/>
            <person name="Mavromatis K."/>
            <person name="Ivanova N."/>
            <person name="Mikailova N."/>
            <person name="Pagani I."/>
            <person name="Chertkov O."/>
            <person name="Detter J.C."/>
            <person name="Tapia R."/>
            <person name="Han C."/>
            <person name="Land M."/>
            <person name="Hauser L."/>
            <person name="Markowitz V."/>
            <person name="Cheng J.-F."/>
            <person name="Hugenholtz P."/>
            <person name="Woyke T."/>
            <person name="Wu D."/>
            <person name="Spring S."/>
            <person name="Merkhoffer B."/>
            <person name="Schneider S."/>
            <person name="Klenk H.-P."/>
            <person name="Eisen J.A."/>
        </authorList>
    </citation>
    <scope>NUCLEOTIDE SEQUENCE [LARGE SCALE GENOMIC DNA]</scope>
    <source>
        <strain evidence="7">ATCC 700085 / DSM 6578 / Z-1203</strain>
    </source>
</reference>
<evidence type="ECO:0000259" key="5">
    <source>
        <dbReference type="PROSITE" id="PS50893"/>
    </source>
</evidence>
<dbReference type="GO" id="GO:0005524">
    <property type="term" value="F:ATP binding"/>
    <property type="evidence" value="ECO:0007669"/>
    <property type="project" value="UniProtKB-KW"/>
</dbReference>
<dbReference type="AlphaFoldDB" id="G0GDU9"/>
<dbReference type="FunFam" id="3.40.50.300:FF:000011">
    <property type="entry name" value="Putative ABC transporter ATP-binding component"/>
    <property type="match status" value="1"/>
</dbReference>
<dbReference type="InterPro" id="IPR003593">
    <property type="entry name" value="AAA+_ATPase"/>
</dbReference>
<dbReference type="KEGG" id="stq:Spith_1971"/>
<dbReference type="PANTHER" id="PTHR19211">
    <property type="entry name" value="ATP-BINDING TRANSPORT PROTEIN-RELATED"/>
    <property type="match status" value="1"/>
</dbReference>
<dbReference type="PROSITE" id="PS00211">
    <property type="entry name" value="ABC_TRANSPORTER_1"/>
    <property type="match status" value="2"/>
</dbReference>
<dbReference type="PANTHER" id="PTHR19211:SF14">
    <property type="entry name" value="ATP-BINDING CASSETTE SUB-FAMILY F MEMBER 1"/>
    <property type="match status" value="1"/>
</dbReference>
<gene>
    <name evidence="6" type="ordered locus">Spith_1971</name>
</gene>
<evidence type="ECO:0000256" key="3">
    <source>
        <dbReference type="ARBA" id="ARBA00022840"/>
    </source>
</evidence>
<dbReference type="OrthoDB" id="9760950at2"/>
<proteinExistence type="predicted"/>
<dbReference type="Pfam" id="PF00005">
    <property type="entry name" value="ABC_tran"/>
    <property type="match status" value="2"/>
</dbReference>
<evidence type="ECO:0000256" key="2">
    <source>
        <dbReference type="ARBA" id="ARBA00022741"/>
    </source>
</evidence>
<dbReference type="InterPro" id="IPR032781">
    <property type="entry name" value="ABC_tran_Xtn"/>
</dbReference>
<dbReference type="EMBL" id="CP002903">
    <property type="protein sequence ID" value="AEJ62229.1"/>
    <property type="molecule type" value="Genomic_DNA"/>
</dbReference>
<protein>
    <submittedName>
        <fullName evidence="6">ABC transporter related protein</fullName>
    </submittedName>
</protein>
<dbReference type="InterPro" id="IPR003439">
    <property type="entry name" value="ABC_transporter-like_ATP-bd"/>
</dbReference>
<dbReference type="Pfam" id="PF12848">
    <property type="entry name" value="ABC_tran_Xtn"/>
    <property type="match status" value="1"/>
</dbReference>
<feature type="compositionally biased region" description="Basic and acidic residues" evidence="4">
    <location>
        <begin position="551"/>
        <end position="560"/>
    </location>
</feature>
<dbReference type="InterPro" id="IPR017871">
    <property type="entry name" value="ABC_transporter-like_CS"/>
</dbReference>
<dbReference type="STRING" id="869211.Spith_1971"/>
<name>G0GDU9_WINT7</name>
<evidence type="ECO:0000256" key="4">
    <source>
        <dbReference type="SAM" id="MobiDB-lite"/>
    </source>
</evidence>
<dbReference type="PROSITE" id="PS50893">
    <property type="entry name" value="ABC_TRANSPORTER_2"/>
    <property type="match status" value="2"/>
</dbReference>
<dbReference type="Gene3D" id="3.40.50.300">
    <property type="entry name" value="P-loop containing nucleotide triphosphate hydrolases"/>
    <property type="match status" value="2"/>
</dbReference>
<dbReference type="SUPFAM" id="SSF52540">
    <property type="entry name" value="P-loop containing nucleoside triphosphate hydrolases"/>
    <property type="match status" value="2"/>
</dbReference>
<keyword evidence="7" id="KW-1185">Reference proteome</keyword>
<accession>G0GDU9</accession>
<dbReference type="InterPro" id="IPR050611">
    <property type="entry name" value="ABCF"/>
</dbReference>
<organism evidence="6 7">
    <name type="scientific">Winmispira thermophila (strain ATCC 700085 / DSM 6578 / Z-1203)</name>
    <name type="common">Spirochaeta thermophila</name>
    <dbReference type="NCBI Taxonomy" id="869211"/>
    <lineage>
        <taxon>Bacteria</taxon>
        <taxon>Pseudomonadati</taxon>
        <taxon>Spirochaetota</taxon>
        <taxon>Spirochaetia</taxon>
        <taxon>Winmispirales</taxon>
        <taxon>Winmispiraceae</taxon>
        <taxon>Winmispira</taxon>
    </lineage>
</organism>
<keyword evidence="3" id="KW-0067">ATP-binding</keyword>
<dbReference type="InterPro" id="IPR027417">
    <property type="entry name" value="P-loop_NTPase"/>
</dbReference>
<evidence type="ECO:0000313" key="7">
    <source>
        <dbReference type="Proteomes" id="UP000007254"/>
    </source>
</evidence>
<dbReference type="InterPro" id="IPR037118">
    <property type="entry name" value="Val-tRNA_synth_C_sf"/>
</dbReference>
<dbReference type="RefSeq" id="WP_014625550.1">
    <property type="nucleotide sequence ID" value="NC_017583.1"/>
</dbReference>